<protein>
    <submittedName>
        <fullName evidence="2">DUF4031 domain-containing protein</fullName>
    </submittedName>
</protein>
<evidence type="ECO:0000313" key="3">
    <source>
        <dbReference type="Proteomes" id="UP000280405"/>
    </source>
</evidence>
<keyword evidence="3" id="KW-1185">Reference proteome</keyword>
<reference evidence="2 3" key="1">
    <citation type="submission" date="2018-09" db="EMBL/GenBank/DDBJ databases">
        <title>The draft genome of Acinetobacter spp. strains.</title>
        <authorList>
            <person name="Qin J."/>
            <person name="Feng Y."/>
            <person name="Zong Z."/>
        </authorList>
    </citation>
    <scope>NUCLEOTIDE SEQUENCE [LARGE SCALE GENOMIC DNA]</scope>
    <source>
        <strain evidence="2 3">WCHAc060115</strain>
    </source>
</reference>
<feature type="domain" description="DUF4031" evidence="1">
    <location>
        <begin position="3"/>
        <end position="77"/>
    </location>
</feature>
<comment type="caution">
    <text evidence="2">The sequence shown here is derived from an EMBL/GenBank/DDBJ whole genome shotgun (WGS) entry which is preliminary data.</text>
</comment>
<accession>A0A3A8EK48</accession>
<dbReference type="Proteomes" id="UP000280405">
    <property type="component" value="Unassembled WGS sequence"/>
</dbReference>
<dbReference type="InterPro" id="IPR025109">
    <property type="entry name" value="DUF4031"/>
</dbReference>
<dbReference type="RefSeq" id="WP_120385158.1">
    <property type="nucleotide sequence ID" value="NZ_RAXT01000060.1"/>
</dbReference>
<dbReference type="AlphaFoldDB" id="A0A3A8EK48"/>
<dbReference type="OrthoDB" id="9808993at2"/>
<organism evidence="2 3">
    <name type="scientific">Acinetobacter rongchengensis</name>
    <dbReference type="NCBI Taxonomy" id="2419601"/>
    <lineage>
        <taxon>Bacteria</taxon>
        <taxon>Pseudomonadati</taxon>
        <taxon>Pseudomonadota</taxon>
        <taxon>Gammaproteobacteria</taxon>
        <taxon>Moraxellales</taxon>
        <taxon>Moraxellaceae</taxon>
        <taxon>Acinetobacter</taxon>
    </lineage>
</organism>
<gene>
    <name evidence="2" type="ORF">D7V20_16585</name>
</gene>
<sequence>MAIYVDRAKVPFKGKQWCHLMADSLEELHTFAKAVGIDSRLFHRSASYPHYDITLEMRILVIAYGAIDADRRTIIMCGRKLKMQLIALEQDQ</sequence>
<dbReference type="Pfam" id="PF13223">
    <property type="entry name" value="DUF4031"/>
    <property type="match status" value="1"/>
</dbReference>
<name>A0A3A8EK48_9GAMM</name>
<evidence type="ECO:0000259" key="1">
    <source>
        <dbReference type="Pfam" id="PF13223"/>
    </source>
</evidence>
<evidence type="ECO:0000313" key="2">
    <source>
        <dbReference type="EMBL" id="RKG35287.1"/>
    </source>
</evidence>
<proteinExistence type="predicted"/>
<dbReference type="EMBL" id="RAXT01000060">
    <property type="protein sequence ID" value="RKG35287.1"/>
    <property type="molecule type" value="Genomic_DNA"/>
</dbReference>